<evidence type="ECO:0000256" key="9">
    <source>
        <dbReference type="PIRSR" id="PIRSR600101-1"/>
    </source>
</evidence>
<dbReference type="Proteomes" id="UP000610558">
    <property type="component" value="Unassembled WGS sequence"/>
</dbReference>
<evidence type="ECO:0000256" key="6">
    <source>
        <dbReference type="ARBA" id="ARBA00023145"/>
    </source>
</evidence>
<evidence type="ECO:0000256" key="11">
    <source>
        <dbReference type="RuleBase" id="RU368036"/>
    </source>
</evidence>
<dbReference type="InterPro" id="IPR051792">
    <property type="entry name" value="GGT_bact"/>
</dbReference>
<evidence type="ECO:0000256" key="3">
    <source>
        <dbReference type="ARBA" id="ARBA00009381"/>
    </source>
</evidence>
<comment type="catalytic activity">
    <reaction evidence="8 11">
        <text>an N-terminal (5-L-glutamyl)-[peptide] + an alpha-amino acid = 5-L-glutamyl amino acid + an N-terminal L-alpha-aminoacyl-[peptide]</text>
        <dbReference type="Rhea" id="RHEA:23904"/>
        <dbReference type="Rhea" id="RHEA-COMP:9780"/>
        <dbReference type="Rhea" id="RHEA-COMP:9795"/>
        <dbReference type="ChEBI" id="CHEBI:77644"/>
        <dbReference type="ChEBI" id="CHEBI:78597"/>
        <dbReference type="ChEBI" id="CHEBI:78599"/>
        <dbReference type="ChEBI" id="CHEBI:78608"/>
        <dbReference type="EC" id="2.3.2.2"/>
    </reaction>
</comment>
<dbReference type="InterPro" id="IPR043137">
    <property type="entry name" value="GGT_ssub_C"/>
</dbReference>
<dbReference type="NCBIfam" id="TIGR00066">
    <property type="entry name" value="g_glut_trans"/>
    <property type="match status" value="1"/>
</dbReference>
<sequence>MTRSLRLVLIPILLLLGNSMTFASDARIVAEVESEIGGVKSATAAHAMAVTANPHATAAALKILKKGGSAVDAAIAAQLVLGLVEPQSSGIGGGAFMLLWDAQQRRVSSWDGREEAPAAVAENHFLDASGKPMDFYDAVIGGHAVGVPGVVAMLWAAHQAHGVLPWAELFTPAITLAKHGFQISPRLYTLLEKSPKLAVNPEIQAYFFNKDGDGFAPKPVGALLKNPAYAQSLKAIAEGGVAEFYRGALAAKIVQAVQRDPNRAGLLSESDMASYAPRIQAPICAPYRQYQVCGAPPPSSGGTTVLGILGILDARQSQKKSFWQHDFIESSRLAFADRNRYVADPVFTPVPTDGLVNTDYLNSRAALLSDQRLASVTAGQPPGAVPVKDGISKAMPSTSHLSIVDAKGNILSMTTSIETAFGSRIMVGGFLLNNQLTDFSFAPKGEAGELIANRIEAGKRPRSSMSPTLVFERGEPLMAIGSPGGARIIDYVAGSLFKVLGLGWDLAPAIASGHIVAMGDFLELEQGQFSEAQVQAISALGHKPKLAAETSGLHGIMRVKGGWYGVADPRREGVAQGF</sequence>
<keyword evidence="7 11" id="KW-0012">Acyltransferase</keyword>
<dbReference type="GO" id="GO:0103068">
    <property type="term" value="F:leukotriene C4 gamma-glutamyl transferase activity"/>
    <property type="evidence" value="ECO:0007669"/>
    <property type="project" value="UniProtKB-EC"/>
</dbReference>
<evidence type="ECO:0000256" key="1">
    <source>
        <dbReference type="ARBA" id="ARBA00001049"/>
    </source>
</evidence>
<keyword evidence="12" id="KW-0732">Signal</keyword>
<reference evidence="13" key="1">
    <citation type="submission" date="2020-09" db="EMBL/GenBank/DDBJ databases">
        <authorList>
            <person name="Yoon J.-W."/>
        </authorList>
    </citation>
    <scope>NUCLEOTIDE SEQUENCE</scope>
    <source>
        <strain evidence="13">KMU-158</strain>
    </source>
</reference>
<comment type="catalytic activity">
    <reaction evidence="2 11">
        <text>glutathione + H2O = L-cysteinylglycine + L-glutamate</text>
        <dbReference type="Rhea" id="RHEA:28807"/>
        <dbReference type="ChEBI" id="CHEBI:15377"/>
        <dbReference type="ChEBI" id="CHEBI:29985"/>
        <dbReference type="ChEBI" id="CHEBI:57925"/>
        <dbReference type="ChEBI" id="CHEBI:61694"/>
        <dbReference type="EC" id="3.4.19.13"/>
    </reaction>
</comment>
<comment type="catalytic activity">
    <reaction evidence="1 11">
        <text>an S-substituted glutathione + H2O = an S-substituted L-cysteinylglycine + L-glutamate</text>
        <dbReference type="Rhea" id="RHEA:59468"/>
        <dbReference type="ChEBI" id="CHEBI:15377"/>
        <dbReference type="ChEBI" id="CHEBI:29985"/>
        <dbReference type="ChEBI" id="CHEBI:90779"/>
        <dbReference type="ChEBI" id="CHEBI:143103"/>
        <dbReference type="EC" id="3.4.19.13"/>
    </reaction>
</comment>
<dbReference type="InterPro" id="IPR043138">
    <property type="entry name" value="GGT_lsub"/>
</dbReference>
<evidence type="ECO:0000256" key="10">
    <source>
        <dbReference type="PIRSR" id="PIRSR600101-2"/>
    </source>
</evidence>
<accession>A0A927BZH7</accession>
<organism evidence="13 14">
    <name type="scientific">Spongiibacter pelagi</name>
    <dbReference type="NCBI Taxonomy" id="2760804"/>
    <lineage>
        <taxon>Bacteria</taxon>
        <taxon>Pseudomonadati</taxon>
        <taxon>Pseudomonadota</taxon>
        <taxon>Gammaproteobacteria</taxon>
        <taxon>Cellvibrionales</taxon>
        <taxon>Spongiibacteraceae</taxon>
        <taxon>Spongiibacter</taxon>
    </lineage>
</organism>
<dbReference type="SUPFAM" id="SSF56235">
    <property type="entry name" value="N-terminal nucleophile aminohydrolases (Ntn hydrolases)"/>
    <property type="match status" value="1"/>
</dbReference>
<feature type="signal peptide" evidence="12">
    <location>
        <begin position="1"/>
        <end position="23"/>
    </location>
</feature>
<keyword evidence="11" id="KW-0317">Glutathione biosynthesis</keyword>
<dbReference type="InterPro" id="IPR029055">
    <property type="entry name" value="Ntn_hydrolases_N"/>
</dbReference>
<comment type="PTM">
    <text evidence="11">Cleaved by autocatalysis into a large and a small subunit.</text>
</comment>
<evidence type="ECO:0000256" key="2">
    <source>
        <dbReference type="ARBA" id="ARBA00001089"/>
    </source>
</evidence>
<feature type="active site" description="Nucleophile" evidence="9">
    <location>
        <position position="398"/>
    </location>
</feature>
<proteinExistence type="inferred from homology"/>
<dbReference type="GO" id="GO:0036374">
    <property type="term" value="F:glutathione hydrolase activity"/>
    <property type="evidence" value="ECO:0007669"/>
    <property type="project" value="UniProtKB-UniRule"/>
</dbReference>
<name>A0A927BZH7_9GAMM</name>
<keyword evidence="5 11" id="KW-0378">Hydrolase</keyword>
<feature type="binding site" evidence="10">
    <location>
        <position position="438"/>
    </location>
    <ligand>
        <name>L-glutamate</name>
        <dbReference type="ChEBI" id="CHEBI:29985"/>
    </ligand>
</feature>
<comment type="similarity">
    <text evidence="3 11">Belongs to the gamma-glutamyltransferase family.</text>
</comment>
<dbReference type="PANTHER" id="PTHR43199">
    <property type="entry name" value="GLUTATHIONE HYDROLASE"/>
    <property type="match status" value="1"/>
</dbReference>
<feature type="chain" id="PRO_5037710600" description="Glutathione hydrolase proenzyme" evidence="12">
    <location>
        <begin position="24"/>
        <end position="578"/>
    </location>
</feature>
<dbReference type="GO" id="GO:0006750">
    <property type="term" value="P:glutathione biosynthetic process"/>
    <property type="evidence" value="ECO:0007669"/>
    <property type="project" value="UniProtKB-KW"/>
</dbReference>
<dbReference type="AlphaFoldDB" id="A0A927BZH7"/>
<gene>
    <name evidence="13" type="primary">ggt</name>
    <name evidence="13" type="ORF">IB286_00210</name>
</gene>
<dbReference type="Pfam" id="PF01019">
    <property type="entry name" value="G_glu_transpept"/>
    <property type="match status" value="1"/>
</dbReference>
<feature type="binding site" evidence="10">
    <location>
        <position position="113"/>
    </location>
    <ligand>
        <name>L-glutamate</name>
        <dbReference type="ChEBI" id="CHEBI:29985"/>
    </ligand>
</feature>
<evidence type="ECO:0000313" key="14">
    <source>
        <dbReference type="Proteomes" id="UP000610558"/>
    </source>
</evidence>
<dbReference type="Gene3D" id="1.10.246.130">
    <property type="match status" value="1"/>
</dbReference>
<evidence type="ECO:0000256" key="12">
    <source>
        <dbReference type="SAM" id="SignalP"/>
    </source>
</evidence>
<evidence type="ECO:0000256" key="5">
    <source>
        <dbReference type="ARBA" id="ARBA00022801"/>
    </source>
</evidence>
<dbReference type="EC" id="3.4.19.13" evidence="11"/>
<comment type="pathway">
    <text evidence="11">Sulfur metabolism; glutathione metabolism.</text>
</comment>
<feature type="binding site" evidence="10">
    <location>
        <begin position="463"/>
        <end position="464"/>
    </location>
    <ligand>
        <name>L-glutamate</name>
        <dbReference type="ChEBI" id="CHEBI:29985"/>
    </ligand>
</feature>
<keyword evidence="14" id="KW-1185">Reference proteome</keyword>
<dbReference type="EMBL" id="JACXLD010000001">
    <property type="protein sequence ID" value="MBD2857408.1"/>
    <property type="molecule type" value="Genomic_DNA"/>
</dbReference>
<dbReference type="PANTHER" id="PTHR43199:SF1">
    <property type="entry name" value="GLUTATHIONE HYDROLASE PROENZYME"/>
    <property type="match status" value="1"/>
</dbReference>
<dbReference type="Gene3D" id="3.60.20.40">
    <property type="match status" value="1"/>
</dbReference>
<comment type="caution">
    <text evidence="13">The sequence shown here is derived from an EMBL/GenBank/DDBJ whole genome shotgun (WGS) entry which is preliminary data.</text>
</comment>
<comment type="subunit">
    <text evidence="11">This enzyme consists of two polypeptide chains, which are synthesized in precursor form from a single polypeptide.</text>
</comment>
<dbReference type="InterPro" id="IPR000101">
    <property type="entry name" value="GGT_peptidase"/>
</dbReference>
<protein>
    <recommendedName>
        <fullName evidence="11">Glutathione hydrolase proenzyme</fullName>
        <ecNumber evidence="11">2.3.2.2</ecNumber>
        <ecNumber evidence="11">3.4.19.13</ecNumber>
    </recommendedName>
    <component>
        <recommendedName>
            <fullName evidence="11">Glutathione hydrolase large chain</fullName>
        </recommendedName>
    </component>
    <component>
        <recommendedName>
            <fullName evidence="11">Glutathione hydrolase small chain</fullName>
        </recommendedName>
    </component>
</protein>
<keyword evidence="6 11" id="KW-0865">Zymogen</keyword>
<dbReference type="GO" id="GO:0006751">
    <property type="term" value="P:glutathione catabolic process"/>
    <property type="evidence" value="ECO:0007669"/>
    <property type="project" value="UniProtKB-UniRule"/>
</dbReference>
<dbReference type="PRINTS" id="PR01210">
    <property type="entry name" value="GGTRANSPTASE"/>
</dbReference>
<dbReference type="EC" id="2.3.2.2" evidence="11"/>
<evidence type="ECO:0000256" key="7">
    <source>
        <dbReference type="ARBA" id="ARBA00023315"/>
    </source>
</evidence>
<feature type="binding site" evidence="10">
    <location>
        <position position="485"/>
    </location>
    <ligand>
        <name>L-glutamate</name>
        <dbReference type="ChEBI" id="CHEBI:29985"/>
    </ligand>
</feature>
<evidence type="ECO:0000313" key="13">
    <source>
        <dbReference type="EMBL" id="MBD2857408.1"/>
    </source>
</evidence>
<keyword evidence="4 11" id="KW-0808">Transferase</keyword>
<evidence type="ECO:0000256" key="4">
    <source>
        <dbReference type="ARBA" id="ARBA00022679"/>
    </source>
</evidence>
<evidence type="ECO:0000256" key="8">
    <source>
        <dbReference type="ARBA" id="ARBA00047417"/>
    </source>
</evidence>